<dbReference type="PANTHER" id="PTHR36342:SF1">
    <property type="entry name" value="PTB DOMAIN ENGULFMENT ADAPTER"/>
    <property type="match status" value="1"/>
</dbReference>
<gene>
    <name evidence="1" type="ORF">RJ641_017188</name>
</gene>
<evidence type="ECO:0000313" key="1">
    <source>
        <dbReference type="EMBL" id="KAK6918766.1"/>
    </source>
</evidence>
<dbReference type="Proteomes" id="UP001370490">
    <property type="component" value="Unassembled WGS sequence"/>
</dbReference>
<organism evidence="1 2">
    <name type="scientific">Dillenia turbinata</name>
    <dbReference type="NCBI Taxonomy" id="194707"/>
    <lineage>
        <taxon>Eukaryota</taxon>
        <taxon>Viridiplantae</taxon>
        <taxon>Streptophyta</taxon>
        <taxon>Embryophyta</taxon>
        <taxon>Tracheophyta</taxon>
        <taxon>Spermatophyta</taxon>
        <taxon>Magnoliopsida</taxon>
        <taxon>eudicotyledons</taxon>
        <taxon>Gunneridae</taxon>
        <taxon>Pentapetalae</taxon>
        <taxon>Dilleniales</taxon>
        <taxon>Dilleniaceae</taxon>
        <taxon>Dillenia</taxon>
    </lineage>
</organism>
<dbReference type="PANTHER" id="PTHR36342">
    <property type="entry name" value="PTB DOMAIN ENGULFMENT ADAPTER"/>
    <property type="match status" value="1"/>
</dbReference>
<proteinExistence type="predicted"/>
<comment type="caution">
    <text evidence="1">The sequence shown here is derived from an EMBL/GenBank/DDBJ whole genome shotgun (WGS) entry which is preliminary data.</text>
</comment>
<keyword evidence="2" id="KW-1185">Reference proteome</keyword>
<protein>
    <submittedName>
        <fullName evidence="1">Uncharacterized protein</fullName>
    </submittedName>
</protein>
<name>A0AAN8YZD8_9MAGN</name>
<evidence type="ECO:0000313" key="2">
    <source>
        <dbReference type="Proteomes" id="UP001370490"/>
    </source>
</evidence>
<sequence>MASLLLLSGVTNSATLPELGKDAIFVATMPLRAKKGPPQLLMSAAYSLNKWDVKHFMVIVKPSSPPQSQAIVFDFQPRDPEDANVALAALLGREVPGVVLTRKLKQLPRNKCWLVGSCDGNAIDIAYKFNDSWQTGLRIGHHDCRDYTNGLVEYLTGEKCVLERLKRSSLI</sequence>
<dbReference type="EMBL" id="JBAMMX010000022">
    <property type="protein sequence ID" value="KAK6918766.1"/>
    <property type="molecule type" value="Genomic_DNA"/>
</dbReference>
<reference evidence="1 2" key="1">
    <citation type="submission" date="2023-12" db="EMBL/GenBank/DDBJ databases">
        <title>A high-quality genome assembly for Dillenia turbinata (Dilleniales).</title>
        <authorList>
            <person name="Chanderbali A."/>
        </authorList>
    </citation>
    <scope>NUCLEOTIDE SEQUENCE [LARGE SCALE GENOMIC DNA]</scope>
    <source>
        <strain evidence="1">LSX21</strain>
        <tissue evidence="1">Leaf</tissue>
    </source>
</reference>
<dbReference type="AlphaFoldDB" id="A0AAN8YZD8"/>
<accession>A0AAN8YZD8</accession>